<evidence type="ECO:0000256" key="3">
    <source>
        <dbReference type="SAM" id="Phobius"/>
    </source>
</evidence>
<dbReference type="PANTHER" id="PTHR33434">
    <property type="entry name" value="DEGV DOMAIN-CONTAINING PROTEIN DR_1986-RELATED"/>
    <property type="match status" value="1"/>
</dbReference>
<evidence type="ECO:0000313" key="5">
    <source>
        <dbReference type="Proteomes" id="UP000262072"/>
    </source>
</evidence>
<dbReference type="AlphaFoldDB" id="A0A383TIE6"/>
<dbReference type="GO" id="GO:0008289">
    <property type="term" value="F:lipid binding"/>
    <property type="evidence" value="ECO:0007669"/>
    <property type="project" value="UniProtKB-KW"/>
</dbReference>
<comment type="function">
    <text evidence="1">May bind long-chain fatty acids, such as palmitate, and may play a role in lipid transport or fatty acid metabolism.</text>
</comment>
<proteinExistence type="predicted"/>
<dbReference type="Gene3D" id="3.40.50.10170">
    <property type="match status" value="1"/>
</dbReference>
<evidence type="ECO:0000256" key="1">
    <source>
        <dbReference type="ARBA" id="ARBA00003238"/>
    </source>
</evidence>
<evidence type="ECO:0000313" key="4">
    <source>
        <dbReference type="EMBL" id="SYZ79647.1"/>
    </source>
</evidence>
<dbReference type="PROSITE" id="PS51482">
    <property type="entry name" value="DEGV"/>
    <property type="match status" value="1"/>
</dbReference>
<name>A0A383TIE6_9LACT</name>
<dbReference type="NCBIfam" id="TIGR00762">
    <property type="entry name" value="DegV"/>
    <property type="match status" value="1"/>
</dbReference>
<gene>
    <name evidence="4" type="ORF">TART1_2520</name>
</gene>
<dbReference type="PANTHER" id="PTHR33434:SF2">
    <property type="entry name" value="FATTY ACID-BINDING PROTEIN TM_1468"/>
    <property type="match status" value="1"/>
</dbReference>
<keyword evidence="3" id="KW-0812">Transmembrane</keyword>
<evidence type="ECO:0000256" key="2">
    <source>
        <dbReference type="ARBA" id="ARBA00023121"/>
    </source>
</evidence>
<feature type="transmembrane region" description="Helical" evidence="3">
    <location>
        <begin position="258"/>
        <end position="280"/>
    </location>
</feature>
<dbReference type="InterPro" id="IPR043168">
    <property type="entry name" value="DegV_C"/>
</dbReference>
<dbReference type="Proteomes" id="UP000262072">
    <property type="component" value="Unassembled WGS sequence"/>
</dbReference>
<sequence length="296" mass="32956">MTKLIIDSTCDLNEAMRKHPKLEYLPLNIIIDGKSYKDGVEIDLERVYEVMRKGEMPQTSQIDIASLLEILDRNRKANEDLIYLSFSSAMSGTHAVAHQVFEMYREEFPEMKLTLIDSQGGCGGASLAAIQALNLLDKGHPHDEVAQTIREIVAYTSYSFTIANLDWLQKGGRINKVTSLIGDNLNIKPLLTVKAGKIVIDQLLRGHKRVYKHIIKKTVDHIGPYQDQLVVISHVGDPEIAQTLKAMLSEALPEASFVVLRVSAVLGVHLGIGGVGVFALSQLPERYDRRPAFLEK</sequence>
<dbReference type="RefSeq" id="WP_119093769.1">
    <property type="nucleotide sequence ID" value="NZ_UNRR01000039.1"/>
</dbReference>
<dbReference type="OrthoDB" id="9780660at2"/>
<dbReference type="SUPFAM" id="SSF82549">
    <property type="entry name" value="DAK1/DegV-like"/>
    <property type="match status" value="1"/>
</dbReference>
<reference evidence="5" key="1">
    <citation type="submission" date="2018-05" db="EMBL/GenBank/DDBJ databases">
        <authorList>
            <person name="Strepis N."/>
        </authorList>
    </citation>
    <scope>NUCLEOTIDE SEQUENCE [LARGE SCALE GENOMIC DNA]</scope>
</reference>
<accession>A0A383TIE6</accession>
<keyword evidence="3" id="KW-1133">Transmembrane helix</keyword>
<dbReference type="Pfam" id="PF02645">
    <property type="entry name" value="DegV"/>
    <property type="match status" value="1"/>
</dbReference>
<protein>
    <submittedName>
        <fullName evidence="4">Degv</fullName>
    </submittedName>
</protein>
<dbReference type="Gene3D" id="3.30.1180.10">
    <property type="match status" value="1"/>
</dbReference>
<organism evidence="4 5">
    <name type="scientific">Trichococcus shcherbakoviae</name>
    <dbReference type="NCBI Taxonomy" id="2094020"/>
    <lineage>
        <taxon>Bacteria</taxon>
        <taxon>Bacillati</taxon>
        <taxon>Bacillota</taxon>
        <taxon>Bacilli</taxon>
        <taxon>Lactobacillales</taxon>
        <taxon>Carnobacteriaceae</taxon>
        <taxon>Trichococcus</taxon>
    </lineage>
</organism>
<dbReference type="InterPro" id="IPR050270">
    <property type="entry name" value="DegV_domain_contain"/>
</dbReference>
<dbReference type="EMBL" id="UNRR01000039">
    <property type="protein sequence ID" value="SYZ79647.1"/>
    <property type="molecule type" value="Genomic_DNA"/>
</dbReference>
<keyword evidence="2" id="KW-0446">Lipid-binding</keyword>
<dbReference type="InterPro" id="IPR003797">
    <property type="entry name" value="DegV"/>
</dbReference>
<keyword evidence="3" id="KW-0472">Membrane</keyword>